<gene>
    <name evidence="1" type="ORF">JG688_00014907</name>
</gene>
<reference evidence="1" key="1">
    <citation type="submission" date="2021-01" db="EMBL/GenBank/DDBJ databases">
        <title>Phytophthora aleatoria, a newly-described species from Pinus radiata is distinct from Phytophthora cactorum isolates based on comparative genomics.</title>
        <authorList>
            <person name="Mcdougal R."/>
            <person name="Panda P."/>
            <person name="Williams N."/>
            <person name="Studholme D.J."/>
        </authorList>
    </citation>
    <scope>NUCLEOTIDE SEQUENCE</scope>
    <source>
        <strain evidence="1">NZFS 4037</strain>
    </source>
</reference>
<dbReference type="Proteomes" id="UP000709295">
    <property type="component" value="Unassembled WGS sequence"/>
</dbReference>
<comment type="caution">
    <text evidence="1">The sequence shown here is derived from an EMBL/GenBank/DDBJ whole genome shotgun (WGS) entry which is preliminary data.</text>
</comment>
<dbReference type="EMBL" id="JAENGY010001498">
    <property type="protein sequence ID" value="KAG6948851.1"/>
    <property type="molecule type" value="Genomic_DNA"/>
</dbReference>
<keyword evidence="2" id="KW-1185">Reference proteome</keyword>
<evidence type="ECO:0000313" key="1">
    <source>
        <dbReference type="EMBL" id="KAG6948851.1"/>
    </source>
</evidence>
<name>A0A8J5M309_9STRA</name>
<protein>
    <recommendedName>
        <fullName evidence="3">Ubiquitin-like domain-containing protein</fullName>
    </recommendedName>
</protein>
<proteinExistence type="predicted"/>
<evidence type="ECO:0000313" key="2">
    <source>
        <dbReference type="Proteomes" id="UP000709295"/>
    </source>
</evidence>
<organism evidence="1 2">
    <name type="scientific">Phytophthora aleatoria</name>
    <dbReference type="NCBI Taxonomy" id="2496075"/>
    <lineage>
        <taxon>Eukaryota</taxon>
        <taxon>Sar</taxon>
        <taxon>Stramenopiles</taxon>
        <taxon>Oomycota</taxon>
        <taxon>Peronosporomycetes</taxon>
        <taxon>Peronosporales</taxon>
        <taxon>Peronosporaceae</taxon>
        <taxon>Phytophthora</taxon>
    </lineage>
</organism>
<dbReference type="AlphaFoldDB" id="A0A8J5M309"/>
<sequence>MYKTSRILEGAFLYGTRLSRDRRVDSLQTLQTSEACFQDVDGISSHIQILAFNNTHLEDHRTLESYNIESALILSVPPNSIKQ</sequence>
<evidence type="ECO:0008006" key="3">
    <source>
        <dbReference type="Google" id="ProtNLM"/>
    </source>
</evidence>
<accession>A0A8J5M309</accession>